<feature type="binding site" evidence="12">
    <location>
        <position position="128"/>
    </location>
    <ligand>
        <name>Fe cation</name>
        <dbReference type="ChEBI" id="CHEBI:24875"/>
    </ligand>
</feature>
<evidence type="ECO:0000256" key="8">
    <source>
        <dbReference type="ARBA" id="ARBA00023015"/>
    </source>
</evidence>
<feature type="binding site" evidence="12">
    <location>
        <position position="145"/>
    </location>
    <ligand>
        <name>Fe cation</name>
        <dbReference type="ChEBI" id="CHEBI:24875"/>
    </ligand>
</feature>
<dbReference type="InterPro" id="IPR002481">
    <property type="entry name" value="FUR"/>
</dbReference>
<gene>
    <name evidence="13" type="ORF">FHS42_004162</name>
</gene>
<evidence type="ECO:0000256" key="9">
    <source>
        <dbReference type="ARBA" id="ARBA00023125"/>
    </source>
</evidence>
<evidence type="ECO:0000256" key="1">
    <source>
        <dbReference type="ARBA" id="ARBA00004496"/>
    </source>
</evidence>
<comment type="subcellular location">
    <subcellularLocation>
        <location evidence="1">Cytoplasm</location>
    </subcellularLocation>
</comment>
<dbReference type="GO" id="GO:0000976">
    <property type="term" value="F:transcription cis-regulatory region binding"/>
    <property type="evidence" value="ECO:0007669"/>
    <property type="project" value="TreeGrafter"/>
</dbReference>
<keyword evidence="8" id="KW-0805">Transcription regulation</keyword>
<proteinExistence type="inferred from homology"/>
<feature type="binding site" evidence="11">
    <location>
        <position position="116"/>
    </location>
    <ligand>
        <name>Zn(2+)</name>
        <dbReference type="ChEBI" id="CHEBI:29105"/>
    </ligand>
</feature>
<dbReference type="EMBL" id="JACHJL010000010">
    <property type="protein sequence ID" value="MBB5937083.1"/>
    <property type="molecule type" value="Genomic_DNA"/>
</dbReference>
<evidence type="ECO:0000256" key="6">
    <source>
        <dbReference type="ARBA" id="ARBA00022723"/>
    </source>
</evidence>
<evidence type="ECO:0000256" key="11">
    <source>
        <dbReference type="PIRSR" id="PIRSR602481-1"/>
    </source>
</evidence>
<dbReference type="SUPFAM" id="SSF46785">
    <property type="entry name" value="Winged helix' DNA-binding domain"/>
    <property type="match status" value="1"/>
</dbReference>
<keyword evidence="12" id="KW-0408">Iron</keyword>
<organism evidence="13 14">
    <name type="scientific">Streptomyces zagrosensis</name>
    <dbReference type="NCBI Taxonomy" id="1042984"/>
    <lineage>
        <taxon>Bacteria</taxon>
        <taxon>Bacillati</taxon>
        <taxon>Actinomycetota</taxon>
        <taxon>Actinomycetes</taxon>
        <taxon>Kitasatosporales</taxon>
        <taxon>Streptomycetaceae</taxon>
        <taxon>Streptomyces</taxon>
    </lineage>
</organism>
<comment type="cofactor">
    <cofactor evidence="12">
        <name>Mn(2+)</name>
        <dbReference type="ChEBI" id="CHEBI:29035"/>
    </cofactor>
    <cofactor evidence="12">
        <name>Fe(2+)</name>
        <dbReference type="ChEBI" id="CHEBI:29033"/>
    </cofactor>
    <text evidence="12">Binds 1 Mn(2+) or Fe(2+) ion per subunit.</text>
</comment>
<keyword evidence="6 11" id="KW-0479">Metal-binding</keyword>
<sequence>MSHTLSSCGGGPMIVGGGLPGEVADAVRDVPSGRSTPQRAAVLRVLAACPDFVSAQELHARLAADGVSIGLTTVYRSVQALERAGLLDVVRDDAEGRLYRRRPAAGHRHYLICRDCGRSQSVDADVVEEWAERVGECTGFSAVEHILELTGVCARCRVGS</sequence>
<comment type="subunit">
    <text evidence="3">Homodimer.</text>
</comment>
<dbReference type="GO" id="GO:0045892">
    <property type="term" value="P:negative regulation of DNA-templated transcription"/>
    <property type="evidence" value="ECO:0007669"/>
    <property type="project" value="TreeGrafter"/>
</dbReference>
<dbReference type="InterPro" id="IPR036388">
    <property type="entry name" value="WH-like_DNA-bd_sf"/>
</dbReference>
<dbReference type="Gene3D" id="3.30.1490.190">
    <property type="match status" value="1"/>
</dbReference>
<evidence type="ECO:0000256" key="5">
    <source>
        <dbReference type="ARBA" id="ARBA00022491"/>
    </source>
</evidence>
<dbReference type="InterPro" id="IPR036390">
    <property type="entry name" value="WH_DNA-bd_sf"/>
</dbReference>
<comment type="caution">
    <text evidence="13">The sequence shown here is derived from an EMBL/GenBank/DDBJ whole genome shotgun (WGS) entry which is preliminary data.</text>
</comment>
<dbReference type="InterPro" id="IPR043135">
    <property type="entry name" value="Fur_C"/>
</dbReference>
<feature type="binding site" evidence="11">
    <location>
        <position position="153"/>
    </location>
    <ligand>
        <name>Zn(2+)</name>
        <dbReference type="ChEBI" id="CHEBI:29105"/>
    </ligand>
</feature>
<dbReference type="GO" id="GO:1900376">
    <property type="term" value="P:regulation of secondary metabolite biosynthetic process"/>
    <property type="evidence" value="ECO:0007669"/>
    <property type="project" value="TreeGrafter"/>
</dbReference>
<evidence type="ECO:0000313" key="14">
    <source>
        <dbReference type="Proteomes" id="UP000588098"/>
    </source>
</evidence>
<dbReference type="GO" id="GO:0005829">
    <property type="term" value="C:cytosol"/>
    <property type="evidence" value="ECO:0007669"/>
    <property type="project" value="TreeGrafter"/>
</dbReference>
<dbReference type="GO" id="GO:0003700">
    <property type="term" value="F:DNA-binding transcription factor activity"/>
    <property type="evidence" value="ECO:0007669"/>
    <property type="project" value="InterPro"/>
</dbReference>
<feature type="binding site" evidence="11">
    <location>
        <position position="156"/>
    </location>
    <ligand>
        <name>Zn(2+)</name>
        <dbReference type="ChEBI" id="CHEBI:29105"/>
    </ligand>
</feature>
<evidence type="ECO:0000313" key="13">
    <source>
        <dbReference type="EMBL" id="MBB5937083.1"/>
    </source>
</evidence>
<name>A0A7W9UZJ4_9ACTN</name>
<reference evidence="13 14" key="1">
    <citation type="submission" date="2020-08" db="EMBL/GenBank/DDBJ databases">
        <title>Genomic Encyclopedia of Type Strains, Phase III (KMG-III): the genomes of soil and plant-associated and newly described type strains.</title>
        <authorList>
            <person name="Whitman W."/>
        </authorList>
    </citation>
    <scope>NUCLEOTIDE SEQUENCE [LARGE SCALE GENOMIC DNA]</scope>
    <source>
        <strain evidence="13 14">CECT 8305</strain>
    </source>
</reference>
<keyword evidence="14" id="KW-1185">Reference proteome</keyword>
<comment type="similarity">
    <text evidence="2">Belongs to the Fur family.</text>
</comment>
<dbReference type="CDD" id="cd07153">
    <property type="entry name" value="Fur_like"/>
    <property type="match status" value="1"/>
</dbReference>
<evidence type="ECO:0000256" key="10">
    <source>
        <dbReference type="ARBA" id="ARBA00023163"/>
    </source>
</evidence>
<dbReference type="Pfam" id="PF01475">
    <property type="entry name" value="FUR"/>
    <property type="match status" value="1"/>
</dbReference>
<keyword evidence="9" id="KW-0238">DNA-binding</keyword>
<dbReference type="Proteomes" id="UP000588098">
    <property type="component" value="Unassembled WGS sequence"/>
</dbReference>
<dbReference type="Gene3D" id="1.10.10.10">
    <property type="entry name" value="Winged helix-like DNA-binding domain superfamily/Winged helix DNA-binding domain"/>
    <property type="match status" value="1"/>
</dbReference>
<dbReference type="PANTHER" id="PTHR33202:SF2">
    <property type="entry name" value="FERRIC UPTAKE REGULATION PROTEIN"/>
    <property type="match status" value="1"/>
</dbReference>
<dbReference type="GO" id="GO:0008270">
    <property type="term" value="F:zinc ion binding"/>
    <property type="evidence" value="ECO:0007669"/>
    <property type="project" value="TreeGrafter"/>
</dbReference>
<keyword evidence="7 11" id="KW-0862">Zinc</keyword>
<evidence type="ECO:0000256" key="7">
    <source>
        <dbReference type="ARBA" id="ARBA00022833"/>
    </source>
</evidence>
<evidence type="ECO:0000256" key="12">
    <source>
        <dbReference type="PIRSR" id="PIRSR602481-2"/>
    </source>
</evidence>
<evidence type="ECO:0000256" key="2">
    <source>
        <dbReference type="ARBA" id="ARBA00007957"/>
    </source>
</evidence>
<keyword evidence="4" id="KW-0963">Cytoplasm</keyword>
<keyword evidence="5" id="KW-0678">Repressor</keyword>
<evidence type="ECO:0000256" key="3">
    <source>
        <dbReference type="ARBA" id="ARBA00011738"/>
    </source>
</evidence>
<dbReference type="PANTHER" id="PTHR33202">
    <property type="entry name" value="ZINC UPTAKE REGULATION PROTEIN"/>
    <property type="match status" value="1"/>
</dbReference>
<accession>A0A7W9UZJ4</accession>
<comment type="cofactor">
    <cofactor evidence="11">
        <name>Zn(2+)</name>
        <dbReference type="ChEBI" id="CHEBI:29105"/>
    </cofactor>
    <text evidence="11">Binds 1 zinc ion per subunit.</text>
</comment>
<feature type="binding site" evidence="11">
    <location>
        <position position="113"/>
    </location>
    <ligand>
        <name>Zn(2+)</name>
        <dbReference type="ChEBI" id="CHEBI:29105"/>
    </ligand>
</feature>
<dbReference type="AlphaFoldDB" id="A0A7W9UZJ4"/>
<protein>
    <submittedName>
        <fullName evidence="13">Fur family ferric uptake transcriptional regulator</fullName>
    </submittedName>
</protein>
<evidence type="ECO:0000256" key="4">
    <source>
        <dbReference type="ARBA" id="ARBA00022490"/>
    </source>
</evidence>
<keyword evidence="10" id="KW-0804">Transcription</keyword>
<dbReference type="RefSeq" id="WP_312866957.1">
    <property type="nucleotide sequence ID" value="NZ_JACHJL010000010.1"/>
</dbReference>